<keyword evidence="1" id="KW-1133">Transmembrane helix</keyword>
<protein>
    <submittedName>
        <fullName evidence="4">Transmembrane protein</fullName>
    </submittedName>
</protein>
<dbReference type="EMBL" id="CAMXCT010000947">
    <property type="protein sequence ID" value="CAI3985052.1"/>
    <property type="molecule type" value="Genomic_DNA"/>
</dbReference>
<evidence type="ECO:0000313" key="4">
    <source>
        <dbReference type="EMBL" id="CAL4772364.1"/>
    </source>
</evidence>
<organism evidence="2">
    <name type="scientific">Cladocopium goreaui</name>
    <dbReference type="NCBI Taxonomy" id="2562237"/>
    <lineage>
        <taxon>Eukaryota</taxon>
        <taxon>Sar</taxon>
        <taxon>Alveolata</taxon>
        <taxon>Dinophyceae</taxon>
        <taxon>Suessiales</taxon>
        <taxon>Symbiodiniaceae</taxon>
        <taxon>Cladocopium</taxon>
    </lineage>
</organism>
<evidence type="ECO:0000256" key="1">
    <source>
        <dbReference type="SAM" id="Phobius"/>
    </source>
</evidence>
<dbReference type="EMBL" id="CAMXCT030000947">
    <property type="protein sequence ID" value="CAL4772364.1"/>
    <property type="molecule type" value="Genomic_DNA"/>
</dbReference>
<reference evidence="3" key="2">
    <citation type="submission" date="2024-04" db="EMBL/GenBank/DDBJ databases">
        <authorList>
            <person name="Chen Y."/>
            <person name="Shah S."/>
            <person name="Dougan E. K."/>
            <person name="Thang M."/>
            <person name="Chan C."/>
        </authorList>
    </citation>
    <scope>NUCLEOTIDE SEQUENCE [LARGE SCALE GENOMIC DNA]</scope>
</reference>
<evidence type="ECO:0000313" key="2">
    <source>
        <dbReference type="EMBL" id="CAI3985052.1"/>
    </source>
</evidence>
<dbReference type="OrthoDB" id="438567at2759"/>
<keyword evidence="1" id="KW-0472">Membrane</keyword>
<dbReference type="EMBL" id="CAMXCT020000947">
    <property type="protein sequence ID" value="CAL1138427.1"/>
    <property type="molecule type" value="Genomic_DNA"/>
</dbReference>
<feature type="transmembrane region" description="Helical" evidence="1">
    <location>
        <begin position="164"/>
        <end position="189"/>
    </location>
</feature>
<reference evidence="2" key="1">
    <citation type="submission" date="2022-10" db="EMBL/GenBank/DDBJ databases">
        <authorList>
            <person name="Chen Y."/>
            <person name="Dougan E. K."/>
            <person name="Chan C."/>
            <person name="Rhodes N."/>
            <person name="Thang M."/>
        </authorList>
    </citation>
    <scope>NUCLEOTIDE SEQUENCE</scope>
</reference>
<feature type="transmembrane region" description="Helical" evidence="1">
    <location>
        <begin position="201"/>
        <end position="223"/>
    </location>
</feature>
<name>A0A9P1C3Z6_9DINO</name>
<keyword evidence="5" id="KW-1185">Reference proteome</keyword>
<evidence type="ECO:0000313" key="3">
    <source>
        <dbReference type="EMBL" id="CAL1138427.1"/>
    </source>
</evidence>
<proteinExistence type="predicted"/>
<feature type="transmembrane region" description="Helical" evidence="1">
    <location>
        <begin position="70"/>
        <end position="88"/>
    </location>
</feature>
<comment type="caution">
    <text evidence="2">The sequence shown here is derived from an EMBL/GenBank/DDBJ whole genome shotgun (WGS) entry which is preliminary data.</text>
</comment>
<feature type="transmembrane region" description="Helical" evidence="1">
    <location>
        <begin position="94"/>
        <end position="113"/>
    </location>
</feature>
<gene>
    <name evidence="2" type="ORF">C1SCF055_LOCUS12539</name>
</gene>
<keyword evidence="1 4" id="KW-0812">Transmembrane</keyword>
<evidence type="ECO:0000313" key="5">
    <source>
        <dbReference type="Proteomes" id="UP001152797"/>
    </source>
</evidence>
<dbReference type="AlphaFoldDB" id="A0A9P1C3Z6"/>
<accession>A0A9P1C3Z6</accession>
<dbReference type="Proteomes" id="UP001152797">
    <property type="component" value="Unassembled WGS sequence"/>
</dbReference>
<sequence>MDVSMGAGAVALALTILHLQKWGPDIIEMSQWLFRRVQVEKDEKDSRNELRIEEELWNLRQRGYHFACRFLVHLAFISLLMCIQEAILKPEPVYFVRVGFIMSTYLQHFAVAAGMVELNTTRVKILMWFLHFLLFFFIVANRYLQGIDLGSMQGFQVAVRFSFIFLFVCKKITIPFQFVYTALDIWNFLRMSTSSTALGPVLFAQLFSLGMTIATSVIVEWWVRSRIQAVFDTADAESLVSSFRRMLRGVCDGEVLLDNKLGIHGESECVKHLMFTTISLTGRNFAHLLVEEEQQAFIDFIETSTQQAVSSTKNETSGAPQCLRVSIRGSSGTRVGVDLYHVPVAGLFGITAPHHLIALKEDVDFYRPVPPEAQDNAVPTELLSCRGNEHTSPEAPLPRLPDFTVASSASSRSSVSNQPPDLEEMTLLVDVSTDLHDVQEAHMRFRRQSDEPDELSALQSGMPSMRKFVKPTDWEKLRSRVSSFAEEYVQNPSIAPKAIKKLALRMLGERPTKFVSVQETFIKAYQGGSEAPKVWLHMKGFKAQERNVLQPSLDGALVSKKVNRSSEELSGQLEIEHLSPSVISGTHAPEDLAVSLAHKAAQAEAEEAAKLKATKSAEQQAVEKTKAMVTAGADSTEVG</sequence>
<feature type="transmembrane region" description="Helical" evidence="1">
    <location>
        <begin position="125"/>
        <end position="144"/>
    </location>
</feature>